<dbReference type="AlphaFoldDB" id="A0A224Y5F0"/>
<dbReference type="EMBL" id="GFPF01001630">
    <property type="protein sequence ID" value="MAA12776.1"/>
    <property type="molecule type" value="Transcribed_RNA"/>
</dbReference>
<evidence type="ECO:0000313" key="1">
    <source>
        <dbReference type="EMBL" id="MAA12776.1"/>
    </source>
</evidence>
<organism evidence="1">
    <name type="scientific">Rhipicephalus zambeziensis</name>
    <dbReference type="NCBI Taxonomy" id="60191"/>
    <lineage>
        <taxon>Eukaryota</taxon>
        <taxon>Metazoa</taxon>
        <taxon>Ecdysozoa</taxon>
        <taxon>Arthropoda</taxon>
        <taxon>Chelicerata</taxon>
        <taxon>Arachnida</taxon>
        <taxon>Acari</taxon>
        <taxon>Parasitiformes</taxon>
        <taxon>Ixodida</taxon>
        <taxon>Ixodoidea</taxon>
        <taxon>Ixodidae</taxon>
        <taxon>Rhipicephalinae</taxon>
        <taxon>Rhipicephalus</taxon>
        <taxon>Rhipicephalus</taxon>
    </lineage>
</organism>
<name>A0A224Y5F0_9ACAR</name>
<sequence>MCFPLQYHVCHICSFVFLLRGSKQCHSRRTALLKVSACSTVAVTLPHWLPAQRHKRKRAISKHRVPYRASVTANIVNTKDARRRPTDLYTTEENLLFLISVVRHCMMGALPHERKAHAKARRWGRVGKS</sequence>
<accession>A0A224Y5F0</accession>
<proteinExistence type="predicted"/>
<protein>
    <submittedName>
        <fullName evidence="1">Uncharacterized protein</fullName>
    </submittedName>
</protein>
<reference evidence="1" key="1">
    <citation type="journal article" date="2017" name="Parasit. Vectors">
        <title>Sialotranscriptomics of Rhipicephalus zambeziensis reveals intricate expression profiles of secretory proteins and suggests tight temporal transcriptional regulation during blood-feeding.</title>
        <authorList>
            <person name="de Castro M.H."/>
            <person name="de Klerk D."/>
            <person name="Pienaar R."/>
            <person name="Rees D.J.G."/>
            <person name="Mans B.J."/>
        </authorList>
    </citation>
    <scope>NUCLEOTIDE SEQUENCE</scope>
    <source>
        <tissue evidence="1">Salivary glands</tissue>
    </source>
</reference>